<dbReference type="GO" id="GO:0006520">
    <property type="term" value="P:amino acid metabolic process"/>
    <property type="evidence" value="ECO:0007669"/>
    <property type="project" value="InterPro"/>
</dbReference>
<dbReference type="InterPro" id="IPR006095">
    <property type="entry name" value="Glu/Leu/Phe/Val/Trp_DH"/>
</dbReference>
<keyword evidence="5" id="KW-0547">Nucleotide-binding</keyword>
<dbReference type="SMART" id="SM00839">
    <property type="entry name" value="ELFV_dehydrog"/>
    <property type="match status" value="1"/>
</dbReference>
<dbReference type="PRINTS" id="PR00082">
    <property type="entry name" value="GLFDHDRGNASE"/>
</dbReference>
<dbReference type="Pfam" id="PF02812">
    <property type="entry name" value="ELFV_dehydrog_N"/>
    <property type="match status" value="1"/>
</dbReference>
<dbReference type="GO" id="GO:0000166">
    <property type="term" value="F:nucleotide binding"/>
    <property type="evidence" value="ECO:0007669"/>
    <property type="project" value="UniProtKB-KW"/>
</dbReference>
<dbReference type="CDD" id="cd01075">
    <property type="entry name" value="NAD_bind_Leu_Phe_Val_DH"/>
    <property type="match status" value="1"/>
</dbReference>
<keyword evidence="2 6" id="KW-0560">Oxidoreductase</keyword>
<evidence type="ECO:0000313" key="9">
    <source>
        <dbReference type="Proteomes" id="UP000524246"/>
    </source>
</evidence>
<dbReference type="InterPro" id="IPR016211">
    <property type="entry name" value="Glu/Phe/Leu/Val/Trp_DH_bac/arc"/>
</dbReference>
<dbReference type="SUPFAM" id="SSF51735">
    <property type="entry name" value="NAD(P)-binding Rossmann-fold domains"/>
    <property type="match status" value="1"/>
</dbReference>
<dbReference type="PANTHER" id="PTHR42722">
    <property type="entry name" value="LEUCINE DEHYDROGENASE"/>
    <property type="match status" value="1"/>
</dbReference>
<dbReference type="Pfam" id="PF00208">
    <property type="entry name" value="ELFV_dehydrog"/>
    <property type="match status" value="1"/>
</dbReference>
<evidence type="ECO:0000259" key="7">
    <source>
        <dbReference type="SMART" id="SM00839"/>
    </source>
</evidence>
<comment type="caution">
    <text evidence="8">The sequence shown here is derived from an EMBL/GenBank/DDBJ whole genome shotgun (WGS) entry which is preliminary data.</text>
</comment>
<feature type="domain" description="Glutamate/phenylalanine/leucine/valine/L-tryptophan dehydrogenase C-terminal" evidence="7">
    <location>
        <begin position="147"/>
        <end position="355"/>
    </location>
</feature>
<feature type="active site" description="Proton donor/acceptor" evidence="4">
    <location>
        <position position="82"/>
    </location>
</feature>
<dbReference type="Proteomes" id="UP000524246">
    <property type="component" value="Unassembled WGS sequence"/>
</dbReference>
<dbReference type="AlphaFoldDB" id="A0A7X9FRC7"/>
<keyword evidence="3 5" id="KW-0520">NAD</keyword>
<evidence type="ECO:0000256" key="3">
    <source>
        <dbReference type="ARBA" id="ARBA00023027"/>
    </source>
</evidence>
<evidence type="ECO:0000256" key="2">
    <source>
        <dbReference type="ARBA" id="ARBA00023002"/>
    </source>
</evidence>
<dbReference type="Gene3D" id="3.40.50.720">
    <property type="entry name" value="NAD(P)-binding Rossmann-like Domain"/>
    <property type="match status" value="1"/>
</dbReference>
<evidence type="ECO:0000256" key="5">
    <source>
        <dbReference type="PIRSR" id="PIRSR000188-2"/>
    </source>
</evidence>
<dbReference type="InterPro" id="IPR046346">
    <property type="entry name" value="Aminoacid_DH-like_N_sf"/>
</dbReference>
<dbReference type="EMBL" id="JAAZON010000285">
    <property type="protein sequence ID" value="NMC62812.1"/>
    <property type="molecule type" value="Genomic_DNA"/>
</dbReference>
<evidence type="ECO:0000256" key="1">
    <source>
        <dbReference type="ARBA" id="ARBA00006382"/>
    </source>
</evidence>
<dbReference type="InterPro" id="IPR036291">
    <property type="entry name" value="NAD(P)-bd_dom_sf"/>
</dbReference>
<gene>
    <name evidence="8" type="ORF">GYA55_06545</name>
</gene>
<comment type="similarity">
    <text evidence="1 6">Belongs to the Glu/Leu/Phe/Val dehydrogenases family.</text>
</comment>
<reference evidence="8 9" key="1">
    <citation type="journal article" date="2020" name="Biotechnol. Biofuels">
        <title>New insights from the biogas microbiome by comprehensive genome-resolved metagenomics of nearly 1600 species originating from multiple anaerobic digesters.</title>
        <authorList>
            <person name="Campanaro S."/>
            <person name="Treu L."/>
            <person name="Rodriguez-R L.M."/>
            <person name="Kovalovszki A."/>
            <person name="Ziels R.M."/>
            <person name="Maus I."/>
            <person name="Zhu X."/>
            <person name="Kougias P.G."/>
            <person name="Basile A."/>
            <person name="Luo G."/>
            <person name="Schluter A."/>
            <person name="Konstantinidis K.T."/>
            <person name="Angelidaki I."/>
        </authorList>
    </citation>
    <scope>NUCLEOTIDE SEQUENCE [LARGE SCALE GENOMIC DNA]</scope>
    <source>
        <strain evidence="8">AS27yjCOA_65</strain>
    </source>
</reference>
<dbReference type="InterPro" id="IPR006096">
    <property type="entry name" value="Glu/Leu/Phe/Val/Trp_DH_C"/>
</dbReference>
<dbReference type="PANTHER" id="PTHR42722:SF1">
    <property type="entry name" value="VALINE DEHYDROGENASE"/>
    <property type="match status" value="1"/>
</dbReference>
<protein>
    <submittedName>
        <fullName evidence="8">Glu/Leu/Phe/Val dehydrogenase</fullName>
    </submittedName>
</protein>
<dbReference type="PIRSF" id="PIRSF000188">
    <property type="entry name" value="Phe_leu_dh"/>
    <property type="match status" value="1"/>
</dbReference>
<sequence length="357" mass="39228">MNKRVLEEVSKRGHEEVVYFFYPEVGLKAIIGIHDTTLGPALGGCRMRLYEDEGQALDDVLRLSEGMTYKSSLAGMDLGGGKGVLIVDPHIEKGRRELFLKFGECLNHLAGRYVSAEDMGTTVQDISWMREVSKYVVGFDPSEGGSGDPSPWTAQGVFEGILAACERVFGTKDLSKRHVVMQGVGHVGTYILEHLRKSGCKVTVSDVYEPCVRKAVERFDAIAVAPEKIYDIQCDVFSPNAIGQTINHETIKRLDCKIIAGAANNQLIDSTIYSAIEIKGIVYCPDFAINAGGVISVGAELWENGWNKKRVTEKVMAIGTTVGRVLDESKKRGRFPELVAIELAKERIASVKDRSIK</sequence>
<evidence type="ECO:0000256" key="4">
    <source>
        <dbReference type="PIRSR" id="PIRSR000188-1"/>
    </source>
</evidence>
<accession>A0A7X9FRC7</accession>
<evidence type="ECO:0000256" key="6">
    <source>
        <dbReference type="RuleBase" id="RU004417"/>
    </source>
</evidence>
<name>A0A7X9FRC7_9DELT</name>
<feature type="binding site" evidence="5">
    <location>
        <begin position="183"/>
        <end position="188"/>
    </location>
    <ligand>
        <name>NAD(+)</name>
        <dbReference type="ChEBI" id="CHEBI:57540"/>
    </ligand>
</feature>
<dbReference type="Gene3D" id="3.40.50.10860">
    <property type="entry name" value="Leucine Dehydrogenase, chain A, domain 1"/>
    <property type="match status" value="1"/>
</dbReference>
<dbReference type="GO" id="GO:0016639">
    <property type="term" value="F:oxidoreductase activity, acting on the CH-NH2 group of donors, NAD or NADP as acceptor"/>
    <property type="evidence" value="ECO:0007669"/>
    <property type="project" value="InterPro"/>
</dbReference>
<organism evidence="8 9">
    <name type="scientific">SAR324 cluster bacterium</name>
    <dbReference type="NCBI Taxonomy" id="2024889"/>
    <lineage>
        <taxon>Bacteria</taxon>
        <taxon>Deltaproteobacteria</taxon>
        <taxon>SAR324 cluster</taxon>
    </lineage>
</organism>
<proteinExistence type="inferred from homology"/>
<dbReference type="SUPFAM" id="SSF53223">
    <property type="entry name" value="Aminoacid dehydrogenase-like, N-terminal domain"/>
    <property type="match status" value="1"/>
</dbReference>
<dbReference type="InterPro" id="IPR006097">
    <property type="entry name" value="Glu/Leu/Phe/Val/Trp_DH_dimer"/>
</dbReference>
<evidence type="ECO:0000313" key="8">
    <source>
        <dbReference type="EMBL" id="NMC62812.1"/>
    </source>
</evidence>